<dbReference type="GO" id="GO:0016887">
    <property type="term" value="F:ATP hydrolysis activity"/>
    <property type="evidence" value="ECO:0007669"/>
    <property type="project" value="InterPro"/>
</dbReference>
<keyword evidence="7" id="KW-0732">Signal</keyword>
<feature type="binding site" evidence="5">
    <location>
        <position position="270"/>
    </location>
    <ligand>
        <name>ATP</name>
        <dbReference type="ChEBI" id="CHEBI:30616"/>
    </ligand>
</feature>
<feature type="binding site" evidence="5">
    <location>
        <position position="133"/>
    </location>
    <ligand>
        <name>ATP</name>
        <dbReference type="ChEBI" id="CHEBI:30616"/>
    </ligand>
</feature>
<feature type="domain" description="Histidine kinase/HSP90-like ATPase" evidence="8">
    <location>
        <begin position="122"/>
        <end position="280"/>
    </location>
</feature>
<dbReference type="GO" id="GO:0140662">
    <property type="term" value="F:ATP-dependent protein folding chaperone"/>
    <property type="evidence" value="ECO:0007669"/>
    <property type="project" value="InterPro"/>
</dbReference>
<evidence type="ECO:0000256" key="3">
    <source>
        <dbReference type="ARBA" id="ARBA00022840"/>
    </source>
</evidence>
<dbReference type="Gene3D" id="3.30.230.80">
    <property type="match status" value="1"/>
</dbReference>
<feature type="binding site" evidence="5">
    <location>
        <position position="194"/>
    </location>
    <ligand>
        <name>ATP</name>
        <dbReference type="ChEBI" id="CHEBI:30616"/>
    </ligand>
</feature>
<dbReference type="AlphaFoldDB" id="A0A2R4NBU5"/>
<dbReference type="Gene3D" id="1.20.120.790">
    <property type="entry name" value="Heat shock protein 90, C-terminal domain"/>
    <property type="match status" value="1"/>
</dbReference>
<dbReference type="FunFam" id="1.20.120.790:FF:000001">
    <property type="entry name" value="Heat shock protein 90 alpha"/>
    <property type="match status" value="1"/>
</dbReference>
<dbReference type="FunFam" id="3.30.230.80:FF:000001">
    <property type="entry name" value="Heat shock protein 90 alpha"/>
    <property type="match status" value="1"/>
</dbReference>
<dbReference type="CDD" id="cd16927">
    <property type="entry name" value="HATPase_Hsp90-like"/>
    <property type="match status" value="1"/>
</dbReference>
<dbReference type="PROSITE" id="PS00298">
    <property type="entry name" value="HSP90"/>
    <property type="match status" value="1"/>
</dbReference>
<accession>A0A2R4NBU5</accession>
<evidence type="ECO:0000313" key="9">
    <source>
        <dbReference type="EMBL" id="AVX33610.1"/>
    </source>
</evidence>
<evidence type="ECO:0000256" key="7">
    <source>
        <dbReference type="SAM" id="SignalP"/>
    </source>
</evidence>
<dbReference type="GO" id="GO:0051082">
    <property type="term" value="F:unfolded protein binding"/>
    <property type="evidence" value="ECO:0007669"/>
    <property type="project" value="InterPro"/>
</dbReference>
<evidence type="ECO:0000256" key="5">
    <source>
        <dbReference type="PIRSR" id="PIRSR002583-1"/>
    </source>
</evidence>
<evidence type="ECO:0000256" key="4">
    <source>
        <dbReference type="ARBA" id="ARBA00023186"/>
    </source>
</evidence>
<dbReference type="InterPro" id="IPR037196">
    <property type="entry name" value="HSP90_C"/>
</dbReference>
<dbReference type="InterPro" id="IPR019805">
    <property type="entry name" value="Heat_shock_protein_90_CS"/>
</dbReference>
<evidence type="ECO:0000256" key="2">
    <source>
        <dbReference type="ARBA" id="ARBA00022741"/>
    </source>
</evidence>
<keyword evidence="4" id="KW-0143">Chaperone</keyword>
<feature type="binding site" evidence="5">
    <location>
        <begin position="195"/>
        <end position="196"/>
    </location>
    <ligand>
        <name>ATP</name>
        <dbReference type="ChEBI" id="CHEBI:30616"/>
    </ligand>
</feature>
<dbReference type="PANTHER" id="PTHR11528">
    <property type="entry name" value="HEAT SHOCK PROTEIN 90 FAMILY MEMBER"/>
    <property type="match status" value="1"/>
</dbReference>
<dbReference type="SUPFAM" id="SSF110942">
    <property type="entry name" value="HSP90 C-terminal domain"/>
    <property type="match status" value="1"/>
</dbReference>
<feature type="region of interest" description="Disordered" evidence="6">
    <location>
        <begin position="28"/>
        <end position="50"/>
    </location>
</feature>
<dbReference type="InterPro" id="IPR003594">
    <property type="entry name" value="HATPase_dom"/>
</dbReference>
<feature type="region of interest" description="Disordered" evidence="6">
    <location>
        <begin position="772"/>
        <end position="802"/>
    </location>
</feature>
<dbReference type="PRINTS" id="PR00775">
    <property type="entry name" value="HEATSHOCK90"/>
</dbReference>
<dbReference type="PIRSF" id="PIRSF002583">
    <property type="entry name" value="Hsp90"/>
    <property type="match status" value="1"/>
</dbReference>
<dbReference type="SMART" id="SM00387">
    <property type="entry name" value="HATPase_c"/>
    <property type="match status" value="1"/>
</dbReference>
<dbReference type="InterPro" id="IPR020575">
    <property type="entry name" value="Hsp90_N"/>
</dbReference>
<protein>
    <submittedName>
        <fullName evidence="9">Heat shock protein 902</fullName>
    </submittedName>
</protein>
<dbReference type="HAMAP" id="MF_00505">
    <property type="entry name" value="HSP90"/>
    <property type="match status" value="1"/>
</dbReference>
<dbReference type="InterPro" id="IPR020568">
    <property type="entry name" value="Ribosomal_Su5_D2-typ_SF"/>
</dbReference>
<name>A0A2R4NBU5_DUGJA</name>
<dbReference type="NCBIfam" id="NF003555">
    <property type="entry name" value="PRK05218.1"/>
    <property type="match status" value="1"/>
</dbReference>
<dbReference type="Pfam" id="PF13589">
    <property type="entry name" value="HATPase_c_3"/>
    <property type="match status" value="1"/>
</dbReference>
<feature type="binding site" evidence="5">
    <location>
        <position position="188"/>
    </location>
    <ligand>
        <name>ATP</name>
        <dbReference type="ChEBI" id="CHEBI:30616"/>
    </ligand>
</feature>
<evidence type="ECO:0000256" key="1">
    <source>
        <dbReference type="ARBA" id="ARBA00008239"/>
    </source>
</evidence>
<dbReference type="InterPro" id="IPR001404">
    <property type="entry name" value="Hsp90_fam"/>
</dbReference>
<dbReference type="GO" id="GO:0005524">
    <property type="term" value="F:ATP binding"/>
    <property type="evidence" value="ECO:0007669"/>
    <property type="project" value="UniProtKB-KW"/>
</dbReference>
<keyword evidence="9" id="KW-0346">Stress response</keyword>
<proteinExistence type="evidence at transcript level"/>
<feature type="binding site" evidence="5">
    <location>
        <position position="175"/>
    </location>
    <ligand>
        <name>ATP</name>
        <dbReference type="ChEBI" id="CHEBI:30616"/>
    </ligand>
</feature>
<keyword evidence="3 5" id="KW-0067">ATP-binding</keyword>
<feature type="binding site" evidence="5">
    <location>
        <position position="180"/>
    </location>
    <ligand>
        <name>ATP</name>
        <dbReference type="ChEBI" id="CHEBI:30616"/>
    </ligand>
</feature>
<sequence length="802" mass="92999">MKQLCYLCLIILVFSVAFRSADKNLKAESNDESIEKQTNDMNGDSKHENDLKLEPKVEENIVKSKESSKTDDEVIKREEEAISIDGLNVSQIKELRDKAEKFTFKAEVDRMMKLIINSLYKNKEIFLRELISNASDALDKIRFISLTNQDKNFDNEDLYIKIKADKIAKTIHIRDTGIGMTKNELINNLGTIAKSGTSDFIKKLSEAKNSVEMNELIGQFGVGFYSSFLVADRVTVISKSEADHQYIWESDASSFTIARDPRGDTLERGTEVILHLKDEVLEFLEIDVLSNLIHKYSQFINFPIYLWKSSVKNVEDVKEVAVTKNDEDANVENETDKRSVEKTVWDWELVNKNKPIWTRKTGETSDDEYNEFYKSFSKDTENPLSKTHFTAEGEVSFKAILYVPKKSNIEINNIVEKKNDNIKLYVKRVFITDDFDDIMPKYLSFIKGIIDSDDLPLNVSRETLQQHKLLKLIKKKLVRKTLDMLKKMPEDVFKEFWKEYATNIKLGAIEDVSNRNRLAKLLKFWSSHSEENLTSLSDYISRMKPNQDKIFFIAGVSLADVQLSPMVETLLKDQYEVLYLIEPVDEYTLQSIPEFEGKKFQNVAKEGFKLDDSDKRIESREKLEKEYENLNNWLKTDVLKDYVEKVEISERLTSSPCVLIATTYGWSGNMERIMKAQAYQKSDEVMQNYQVNQKKILEINPRHPLIRQLKYSLNKNQNINETRALAKLLYDTALLRSGYILNNVASFSKQVDTIIRTSMKIPHDENIIDDEEIMEDTFKEPVTEKSEDENKKNDKFSAKDEL</sequence>
<dbReference type="Gene3D" id="3.30.565.10">
    <property type="entry name" value="Histidine kinase-like ATPase, C-terminal domain"/>
    <property type="match status" value="1"/>
</dbReference>
<dbReference type="EMBL" id="MG334594">
    <property type="protein sequence ID" value="AVX33610.1"/>
    <property type="molecule type" value="mRNA"/>
</dbReference>
<gene>
    <name evidence="9" type="primary">hsp902</name>
</gene>
<evidence type="ECO:0000259" key="8">
    <source>
        <dbReference type="SMART" id="SM00387"/>
    </source>
</evidence>
<dbReference type="Pfam" id="PF00183">
    <property type="entry name" value="HSP90"/>
    <property type="match status" value="1"/>
</dbReference>
<dbReference type="Gene3D" id="3.40.50.11260">
    <property type="match status" value="1"/>
</dbReference>
<comment type="similarity">
    <text evidence="1">Belongs to the heat shock protein 90 family.</text>
</comment>
<dbReference type="SUPFAM" id="SSF54211">
    <property type="entry name" value="Ribosomal protein S5 domain 2-like"/>
    <property type="match status" value="1"/>
</dbReference>
<dbReference type="SUPFAM" id="SSF55874">
    <property type="entry name" value="ATPase domain of HSP90 chaperone/DNA topoisomerase II/histidine kinase"/>
    <property type="match status" value="1"/>
</dbReference>
<feature type="compositionally biased region" description="Basic and acidic residues" evidence="6">
    <location>
        <begin position="776"/>
        <end position="802"/>
    </location>
</feature>
<feature type="binding site" evidence="5">
    <location>
        <begin position="219"/>
        <end position="224"/>
    </location>
    <ligand>
        <name>ATP</name>
        <dbReference type="ChEBI" id="CHEBI:30616"/>
    </ligand>
</feature>
<feature type="chain" id="PRO_5015349264" evidence="7">
    <location>
        <begin position="22"/>
        <end position="802"/>
    </location>
</feature>
<keyword evidence="2 5" id="KW-0547">Nucleotide-binding</keyword>
<reference evidence="9" key="1">
    <citation type="submission" date="2017-10" db="EMBL/GenBank/DDBJ databases">
        <authorList>
            <person name="Banno H."/>
            <person name="Chua N.-H."/>
        </authorList>
    </citation>
    <scope>NUCLEOTIDE SEQUENCE</scope>
</reference>
<feature type="signal peptide" evidence="7">
    <location>
        <begin position="1"/>
        <end position="21"/>
    </location>
</feature>
<feature type="binding site" evidence="5">
    <location>
        <position position="461"/>
    </location>
    <ligand>
        <name>ATP</name>
        <dbReference type="ChEBI" id="CHEBI:30616"/>
    </ligand>
</feature>
<dbReference type="FunFam" id="3.30.565.10:FF:000005">
    <property type="entry name" value="Heat shock protein 90"/>
    <property type="match status" value="1"/>
</dbReference>
<evidence type="ECO:0000256" key="6">
    <source>
        <dbReference type="SAM" id="MobiDB-lite"/>
    </source>
</evidence>
<dbReference type="InterPro" id="IPR036890">
    <property type="entry name" value="HATPase_C_sf"/>
</dbReference>
<organism evidence="9">
    <name type="scientific">Dugesia japonica</name>
    <name type="common">Planarian</name>
    <dbReference type="NCBI Taxonomy" id="6161"/>
    <lineage>
        <taxon>Eukaryota</taxon>
        <taxon>Metazoa</taxon>
        <taxon>Spiralia</taxon>
        <taxon>Lophotrochozoa</taxon>
        <taxon>Platyhelminthes</taxon>
        <taxon>Rhabditophora</taxon>
        <taxon>Seriata</taxon>
        <taxon>Tricladida</taxon>
        <taxon>Continenticola</taxon>
        <taxon>Geoplanoidea</taxon>
        <taxon>Dugesiidae</taxon>
        <taxon>Dugesia</taxon>
    </lineage>
</organism>
<feature type="binding site" evidence="5">
    <location>
        <position position="129"/>
    </location>
    <ligand>
        <name>ATP</name>
        <dbReference type="ChEBI" id="CHEBI:30616"/>
    </ligand>
</feature>